<dbReference type="Gene3D" id="2.50.20.20">
    <property type="match status" value="1"/>
</dbReference>
<dbReference type="EMBL" id="BAABHF010000009">
    <property type="protein sequence ID" value="GAA4483348.1"/>
    <property type="molecule type" value="Genomic_DNA"/>
</dbReference>
<dbReference type="InterPro" id="IPR029046">
    <property type="entry name" value="LolA/LolB/LppX"/>
</dbReference>
<keyword evidence="2" id="KW-0449">Lipoprotein</keyword>
<evidence type="ECO:0000313" key="2">
    <source>
        <dbReference type="EMBL" id="GAA4483348.1"/>
    </source>
</evidence>
<keyword evidence="1" id="KW-0732">Signal</keyword>
<keyword evidence="3" id="KW-1185">Reference proteome</keyword>
<dbReference type="RefSeq" id="WP_345456724.1">
    <property type="nucleotide sequence ID" value="NZ_BAABHF010000009.1"/>
</dbReference>
<sequence>MTPKAGRYVAGAATGLAIALSLTACKGASQDKASGGEPTSGAAHLTAAQNVLAKVSERTSGVTSYRGTMSMAMSASGQQVDFKGNMACRLKPSKAMKLIMTMRGIGQSTARVTEIVTGDKLYMKMPELQARTGKPWVGIKRSDLHKESGADLQSMQQSDQGDPALNTKLLTASKDVRQVGPETVGGVRTTHYKGTYSMTDALAKLSGDQRAQAQKSFAEAGFDKINFDMWVDGRQLPRRVTIATPSDAKVGMKMTLNYTAFNVPVSVTVPPKSQVADGAGLLGGGQNVPG</sequence>
<protein>
    <submittedName>
        <fullName evidence="2">Lipoprotein</fullName>
    </submittedName>
</protein>
<accession>A0ABP8P912</accession>
<comment type="caution">
    <text evidence="2">The sequence shown here is derived from an EMBL/GenBank/DDBJ whole genome shotgun (WGS) entry which is preliminary data.</text>
</comment>
<evidence type="ECO:0000313" key="3">
    <source>
        <dbReference type="Proteomes" id="UP001500503"/>
    </source>
</evidence>
<dbReference type="Proteomes" id="UP001500503">
    <property type="component" value="Unassembled WGS sequence"/>
</dbReference>
<gene>
    <name evidence="2" type="ORF">GCM10023191_004830</name>
</gene>
<dbReference type="PROSITE" id="PS51257">
    <property type="entry name" value="PROKAR_LIPOPROTEIN"/>
    <property type="match status" value="1"/>
</dbReference>
<reference evidence="3" key="1">
    <citation type="journal article" date="2019" name="Int. J. Syst. Evol. Microbiol.">
        <title>The Global Catalogue of Microorganisms (GCM) 10K type strain sequencing project: providing services to taxonomists for standard genome sequencing and annotation.</title>
        <authorList>
            <consortium name="The Broad Institute Genomics Platform"/>
            <consortium name="The Broad Institute Genome Sequencing Center for Infectious Disease"/>
            <person name="Wu L."/>
            <person name="Ma J."/>
        </authorList>
    </citation>
    <scope>NUCLEOTIDE SEQUENCE [LARGE SCALE GENOMIC DNA]</scope>
    <source>
        <strain evidence="3">JCM 17933</strain>
    </source>
</reference>
<organism evidence="2 3">
    <name type="scientific">Actinoallomurus oryzae</name>
    <dbReference type="NCBI Taxonomy" id="502180"/>
    <lineage>
        <taxon>Bacteria</taxon>
        <taxon>Bacillati</taxon>
        <taxon>Actinomycetota</taxon>
        <taxon>Actinomycetes</taxon>
        <taxon>Streptosporangiales</taxon>
        <taxon>Thermomonosporaceae</taxon>
        <taxon>Actinoallomurus</taxon>
    </lineage>
</organism>
<feature type="chain" id="PRO_5047243349" evidence="1">
    <location>
        <begin position="25"/>
        <end position="290"/>
    </location>
</feature>
<proteinExistence type="predicted"/>
<dbReference type="SUPFAM" id="SSF89392">
    <property type="entry name" value="Prokaryotic lipoproteins and lipoprotein localization factors"/>
    <property type="match status" value="1"/>
</dbReference>
<name>A0ABP8P912_9ACTN</name>
<feature type="signal peptide" evidence="1">
    <location>
        <begin position="1"/>
        <end position="24"/>
    </location>
</feature>
<evidence type="ECO:0000256" key="1">
    <source>
        <dbReference type="SAM" id="SignalP"/>
    </source>
</evidence>